<proteinExistence type="predicted"/>
<evidence type="ECO:0000256" key="1">
    <source>
        <dbReference type="ARBA" id="ARBA00022679"/>
    </source>
</evidence>
<feature type="region of interest" description="Disordered" evidence="2">
    <location>
        <begin position="360"/>
        <end position="386"/>
    </location>
</feature>
<gene>
    <name evidence="3" type="ORF">D9R14_20560</name>
</gene>
<keyword evidence="1 3" id="KW-0808">Transferase</keyword>
<dbReference type="AlphaFoldDB" id="A0A3L6ZZ89"/>
<dbReference type="RefSeq" id="WP_121625236.1">
    <property type="nucleotide sequence ID" value="NZ_JACIIW010000002.1"/>
</dbReference>
<dbReference type="InterPro" id="IPR050483">
    <property type="entry name" value="CoA-transferase_III_domain"/>
</dbReference>
<keyword evidence="4" id="KW-1185">Reference proteome</keyword>
<dbReference type="Proteomes" id="UP000269692">
    <property type="component" value="Unassembled WGS sequence"/>
</dbReference>
<dbReference type="Pfam" id="PF02515">
    <property type="entry name" value="CoA_transf_3"/>
    <property type="match status" value="1"/>
</dbReference>
<dbReference type="InterPro" id="IPR044855">
    <property type="entry name" value="CoA-Trfase_III_dom3_sf"/>
</dbReference>
<dbReference type="Gene3D" id="3.30.1540.10">
    <property type="entry name" value="formyl-coa transferase, domain 3"/>
    <property type="match status" value="1"/>
</dbReference>
<dbReference type="EMBL" id="RCTF01000023">
    <property type="protein sequence ID" value="RLP73237.1"/>
    <property type="molecule type" value="Genomic_DNA"/>
</dbReference>
<evidence type="ECO:0000313" key="3">
    <source>
        <dbReference type="EMBL" id="RLP73237.1"/>
    </source>
</evidence>
<name>A0A3L6ZZ89_9HYPH</name>
<dbReference type="SUPFAM" id="SSF89796">
    <property type="entry name" value="CoA-transferase family III (CaiB/BaiF)"/>
    <property type="match status" value="1"/>
</dbReference>
<dbReference type="PANTHER" id="PTHR48207:SF3">
    <property type="entry name" value="SUCCINATE--HYDROXYMETHYLGLUTARATE COA-TRANSFERASE"/>
    <property type="match status" value="1"/>
</dbReference>
<comment type="caution">
    <text evidence="3">The sequence shown here is derived from an EMBL/GenBank/DDBJ whole genome shotgun (WGS) entry which is preliminary data.</text>
</comment>
<feature type="compositionally biased region" description="Basic and acidic residues" evidence="2">
    <location>
        <begin position="370"/>
        <end position="380"/>
    </location>
</feature>
<dbReference type="InterPro" id="IPR023606">
    <property type="entry name" value="CoA-Trfase_III_dom_1_sf"/>
</dbReference>
<dbReference type="InterPro" id="IPR003673">
    <property type="entry name" value="CoA-Trfase_fam_III"/>
</dbReference>
<protein>
    <submittedName>
        <fullName evidence="3">CoA transferase</fullName>
    </submittedName>
</protein>
<dbReference type="Gene3D" id="3.40.50.10540">
    <property type="entry name" value="Crotonobetainyl-coa:carnitine coa-transferase, domain 1"/>
    <property type="match status" value="1"/>
</dbReference>
<accession>A0A3L6ZZ89</accession>
<organism evidence="3 4">
    <name type="scientific">Xanthobacter tagetidis</name>
    <dbReference type="NCBI Taxonomy" id="60216"/>
    <lineage>
        <taxon>Bacteria</taxon>
        <taxon>Pseudomonadati</taxon>
        <taxon>Pseudomonadota</taxon>
        <taxon>Alphaproteobacteria</taxon>
        <taxon>Hyphomicrobiales</taxon>
        <taxon>Xanthobacteraceae</taxon>
        <taxon>Xanthobacter</taxon>
    </lineage>
</organism>
<evidence type="ECO:0000313" key="4">
    <source>
        <dbReference type="Proteomes" id="UP000269692"/>
    </source>
</evidence>
<sequence length="386" mass="40913">MAEVLPLSGIKVADFSRLLPGPWCAQMLADLGAEVVKVERPDGDPSRHNAPLYENESVYFCSVNGGKTSLAVDLSTAEGRAAAHLLIAEADVLVESFGRGGAEKLEVHYERARALNPRLIYCSITGFGHDGALSGIAGHDLAIQASTGLLANTADTAPYFQAGDYSAGAMAVIGILAALRNRDRDGQGAFLDVAMYDALMGMGNIALASALGRRAGGTGTPAMEVFGGSPRYTTYPTRDGKRVAVCLLEAKIWRRFCAVIGRHDLAFADETPVDRLSSHGPRAELFRAAITEFCLAHDRDEIGALMVAHALPVMPVLTPDEAVASEHAASRGVVEQVEHPTEGTTYTLRSGLKGAGLVRETRRPAPTIGDAERAPPDTRIRASRAV</sequence>
<evidence type="ECO:0000256" key="2">
    <source>
        <dbReference type="SAM" id="MobiDB-lite"/>
    </source>
</evidence>
<dbReference type="PANTHER" id="PTHR48207">
    <property type="entry name" value="SUCCINATE--HYDROXYMETHYLGLUTARATE COA-TRANSFERASE"/>
    <property type="match status" value="1"/>
</dbReference>
<dbReference type="GO" id="GO:0008410">
    <property type="term" value="F:CoA-transferase activity"/>
    <property type="evidence" value="ECO:0007669"/>
    <property type="project" value="TreeGrafter"/>
</dbReference>
<reference evidence="3 4" key="1">
    <citation type="submission" date="2018-10" db="EMBL/GenBank/DDBJ databases">
        <title>Xanthobacter tagetidis genome sequencing and assembly.</title>
        <authorList>
            <person name="Maclea K.S."/>
            <person name="Goen A.E."/>
            <person name="Fatima S.A."/>
        </authorList>
    </citation>
    <scope>NUCLEOTIDE SEQUENCE [LARGE SCALE GENOMIC DNA]</scope>
    <source>
        <strain evidence="3 4">ATCC 700314</strain>
    </source>
</reference>
<dbReference type="OrthoDB" id="9806585at2"/>